<dbReference type="Pfam" id="PF14040">
    <property type="entry name" value="DNase_NucA_NucB"/>
    <property type="match status" value="1"/>
</dbReference>
<dbReference type="EMBL" id="CP108195">
    <property type="protein sequence ID" value="WTS09732.1"/>
    <property type="molecule type" value="Genomic_DNA"/>
</dbReference>
<evidence type="ECO:0000259" key="2">
    <source>
        <dbReference type="Pfam" id="PF14040"/>
    </source>
</evidence>
<evidence type="ECO:0000313" key="3">
    <source>
        <dbReference type="EMBL" id="WTS09732.1"/>
    </source>
</evidence>
<dbReference type="AlphaFoldDB" id="A0AAU1TVL7"/>
<evidence type="ECO:0000313" key="4">
    <source>
        <dbReference type="EMBL" id="WTS18441.1"/>
    </source>
</evidence>
<feature type="region of interest" description="Disordered" evidence="1">
    <location>
        <begin position="216"/>
        <end position="248"/>
    </location>
</feature>
<gene>
    <name evidence="3" type="ORF">OHU69_00335</name>
    <name evidence="4" type="ORF">OHU69_50335</name>
</gene>
<protein>
    <recommendedName>
        <fullName evidence="2">Deoxyribonuclease NucA/NucB domain-containing protein</fullName>
    </recommendedName>
</protein>
<name>A0AAU1TVL7_9ACTN</name>
<reference evidence="3" key="1">
    <citation type="submission" date="2022-10" db="EMBL/GenBank/DDBJ databases">
        <title>The complete genomes of actinobacterial strains from the NBC collection.</title>
        <authorList>
            <person name="Joergensen T.S."/>
            <person name="Alvarez Arevalo M."/>
            <person name="Sterndorff E.B."/>
            <person name="Faurdal D."/>
            <person name="Vuksanovic O."/>
            <person name="Mourched A.-S."/>
            <person name="Charusanti P."/>
            <person name="Shaw S."/>
            <person name="Blin K."/>
            <person name="Weber T."/>
        </authorList>
    </citation>
    <scope>NUCLEOTIDE SEQUENCE</scope>
    <source>
        <strain evidence="3">NBC_00119</strain>
    </source>
</reference>
<evidence type="ECO:0000256" key="1">
    <source>
        <dbReference type="SAM" id="MobiDB-lite"/>
    </source>
</evidence>
<sequence>MTAKECRDGLGTDKKFFIKSRFAVCSGASFTQEWVQNNRPVGASTFGFLAIGTIAKGSRTMNVHYRYVGMEATGETGVATFMVTPDVTIPQKWPATAATQTGGSLPAAQSFAALKAQAEPGFQHNVTVSRGQGDKPDDTVFAVYQPSLKMRVGGGWKMSGALSGQPFFLAPRWDAAQYVSRNGGAAAFSYVVAMPFSTKAGAPERLAAQHIRDAYASPASTKPVNSSKSIPGRSADRPLTRLYAKPRRDANRSEAVKVCKKYWGTNYAQGGKECDEFPFSTTYEGAAQALTTYDPQHKAPKNNFSARPIPKADNGAGGRLMAAFYRVNRILDGANDGFTIKVS</sequence>
<organism evidence="3">
    <name type="scientific">Streptomyces sp. NBC_00119</name>
    <dbReference type="NCBI Taxonomy" id="2975659"/>
    <lineage>
        <taxon>Bacteria</taxon>
        <taxon>Bacillati</taxon>
        <taxon>Actinomycetota</taxon>
        <taxon>Actinomycetes</taxon>
        <taxon>Kitasatosporales</taxon>
        <taxon>Streptomycetaceae</taxon>
        <taxon>Streptomyces</taxon>
    </lineage>
</organism>
<dbReference type="EMBL" id="CP108195">
    <property type="protein sequence ID" value="WTS18441.1"/>
    <property type="molecule type" value="Genomic_DNA"/>
</dbReference>
<accession>A0AAU1TVL7</accession>
<dbReference type="InterPro" id="IPR029476">
    <property type="entry name" value="DNase_NucA_NucB"/>
</dbReference>
<feature type="compositionally biased region" description="Polar residues" evidence="1">
    <location>
        <begin position="218"/>
        <end position="229"/>
    </location>
</feature>
<proteinExistence type="predicted"/>
<feature type="domain" description="Deoxyribonuclease NucA/NucB" evidence="2">
    <location>
        <begin position="245"/>
        <end position="334"/>
    </location>
</feature>